<evidence type="ECO:0000313" key="3">
    <source>
        <dbReference type="EMBL" id="GEU90014.1"/>
    </source>
</evidence>
<dbReference type="EMBL" id="BKCJ010010089">
    <property type="protein sequence ID" value="GEU90014.1"/>
    <property type="molecule type" value="Genomic_DNA"/>
</dbReference>
<proteinExistence type="predicted"/>
<evidence type="ECO:0000256" key="2">
    <source>
        <dbReference type="SAM" id="MobiDB-lite"/>
    </source>
</evidence>
<dbReference type="AlphaFoldDB" id="A0A6L2NZI8"/>
<feature type="coiled-coil region" evidence="1">
    <location>
        <begin position="17"/>
        <end position="107"/>
    </location>
</feature>
<feature type="compositionally biased region" description="Basic residues" evidence="2">
    <location>
        <begin position="195"/>
        <end position="206"/>
    </location>
</feature>
<reference evidence="3" key="1">
    <citation type="journal article" date="2019" name="Sci. Rep.">
        <title>Draft genome of Tanacetum cinerariifolium, the natural source of mosquito coil.</title>
        <authorList>
            <person name="Yamashiro T."/>
            <person name="Shiraishi A."/>
            <person name="Satake H."/>
            <person name="Nakayama K."/>
        </authorList>
    </citation>
    <scope>NUCLEOTIDE SEQUENCE</scope>
</reference>
<sequence>MAKSSSKNEVFDNSLCSKDCKKNNDSLNSKIKDLTNELFEANNYIYHYKLVIAQLEGRLVEYKEKEVKYIEKIRTLELYRESNLKSIESLSKKLETLKLEKDGVDGKLAGLLKALKNLDNLFESQRSDKVKDGLGYSDVLPPVANLYLSPKKDFILSKPAVKFVKVVDRPAERPTTNKAETVKKPTVKYAEMYRRPSKKPTKKGKRGTTMSQNNTYKSPSHRPVGHRPHDPPMRPMRSNMNGGSSGNVVSKPMIKFVKESGCPNATKVNNTENARKPTVKYAEMYRNTSQSPRGIPQDNIDDKGYWDSGFFRHMIGNISYIYEYEPFNEGYVLFGHGRGKITSKMQLLNRDPVVNMCVNFLQELDSEQWTHEFMHIYLVSANETAFPIRDARYEEAFPTVTSLDAGQDRENIAKTSAMPHEASPRVTSLRGGEGSMQQKLLELMDICTSLQRQHSLIEEKVQSQDLEITQLKTRVKTLEDNEKRREGFTQADAPNTGGSRGGFWKFSHCCNFTTTSVATPTTKVARSSRGFVIEYSSPISINISSIRKKDKGKRKMIEPGQPSKEKVLEHISAQLARDLEAKFAQEDQIIREQAKRDSKISRIHAERELEMMIAELDRSN</sequence>
<keyword evidence="1" id="KW-0175">Coiled coil</keyword>
<gene>
    <name evidence="3" type="ORF">Tci_061992</name>
</gene>
<accession>A0A6L2NZI8</accession>
<evidence type="ECO:0000256" key="1">
    <source>
        <dbReference type="SAM" id="Coils"/>
    </source>
</evidence>
<comment type="caution">
    <text evidence="3">The sequence shown here is derived from an EMBL/GenBank/DDBJ whole genome shotgun (WGS) entry which is preliminary data.</text>
</comment>
<name>A0A6L2NZI8_TANCI</name>
<organism evidence="3">
    <name type="scientific">Tanacetum cinerariifolium</name>
    <name type="common">Dalmatian daisy</name>
    <name type="synonym">Chrysanthemum cinerariifolium</name>
    <dbReference type="NCBI Taxonomy" id="118510"/>
    <lineage>
        <taxon>Eukaryota</taxon>
        <taxon>Viridiplantae</taxon>
        <taxon>Streptophyta</taxon>
        <taxon>Embryophyta</taxon>
        <taxon>Tracheophyta</taxon>
        <taxon>Spermatophyta</taxon>
        <taxon>Magnoliopsida</taxon>
        <taxon>eudicotyledons</taxon>
        <taxon>Gunneridae</taxon>
        <taxon>Pentapetalae</taxon>
        <taxon>asterids</taxon>
        <taxon>campanulids</taxon>
        <taxon>Asterales</taxon>
        <taxon>Asteraceae</taxon>
        <taxon>Asteroideae</taxon>
        <taxon>Anthemideae</taxon>
        <taxon>Anthemidinae</taxon>
        <taxon>Tanacetum</taxon>
    </lineage>
</organism>
<feature type="region of interest" description="Disordered" evidence="2">
    <location>
        <begin position="195"/>
        <end position="238"/>
    </location>
</feature>
<feature type="region of interest" description="Disordered" evidence="2">
    <location>
        <begin position="480"/>
        <end position="499"/>
    </location>
</feature>
<protein>
    <submittedName>
        <fullName evidence="3">Uncharacterized protein</fullName>
    </submittedName>
</protein>